<name>A0A9D3RMF8_ANGAN</name>
<dbReference type="CDD" id="cd04389">
    <property type="entry name" value="RhoGAP_KIAA1688"/>
    <property type="match status" value="1"/>
</dbReference>
<dbReference type="Gene3D" id="1.10.555.10">
    <property type="entry name" value="Rho GTPase activation protein"/>
    <property type="match status" value="1"/>
</dbReference>
<evidence type="ECO:0008006" key="6">
    <source>
        <dbReference type="Google" id="ProtNLM"/>
    </source>
</evidence>
<feature type="compositionally biased region" description="Polar residues" evidence="1">
    <location>
        <begin position="248"/>
        <end position="262"/>
    </location>
</feature>
<protein>
    <recommendedName>
        <fullName evidence="6">Rho-GAP domain-containing protein</fullName>
    </recommendedName>
</protein>
<dbReference type="GO" id="GO:0007165">
    <property type="term" value="P:signal transduction"/>
    <property type="evidence" value="ECO:0007669"/>
    <property type="project" value="InterPro"/>
</dbReference>
<organism evidence="4 5">
    <name type="scientific">Anguilla anguilla</name>
    <name type="common">European freshwater eel</name>
    <name type="synonym">Muraena anguilla</name>
    <dbReference type="NCBI Taxonomy" id="7936"/>
    <lineage>
        <taxon>Eukaryota</taxon>
        <taxon>Metazoa</taxon>
        <taxon>Chordata</taxon>
        <taxon>Craniata</taxon>
        <taxon>Vertebrata</taxon>
        <taxon>Euteleostomi</taxon>
        <taxon>Actinopterygii</taxon>
        <taxon>Neopterygii</taxon>
        <taxon>Teleostei</taxon>
        <taxon>Anguilliformes</taxon>
        <taxon>Anguillidae</taxon>
        <taxon>Anguilla</taxon>
    </lineage>
</organism>
<gene>
    <name evidence="4" type="ORF">ANANG_G00246420</name>
</gene>
<dbReference type="Gene3D" id="1.25.40.530">
    <property type="entry name" value="MyTH4 domain"/>
    <property type="match status" value="1"/>
</dbReference>
<dbReference type="PANTHER" id="PTHR45876">
    <property type="entry name" value="FI04035P"/>
    <property type="match status" value="1"/>
</dbReference>
<dbReference type="InterPro" id="IPR008936">
    <property type="entry name" value="Rho_GTPase_activation_prot"/>
</dbReference>
<feature type="region of interest" description="Disordered" evidence="1">
    <location>
        <begin position="454"/>
        <end position="478"/>
    </location>
</feature>
<reference evidence="4" key="1">
    <citation type="submission" date="2021-01" db="EMBL/GenBank/DDBJ databases">
        <title>A chromosome-scale assembly of European eel, Anguilla anguilla.</title>
        <authorList>
            <person name="Henkel C."/>
            <person name="Jong-Raadsen S.A."/>
            <person name="Dufour S."/>
            <person name="Weltzien F.-A."/>
            <person name="Palstra A.P."/>
            <person name="Pelster B."/>
            <person name="Spaink H.P."/>
            <person name="Van Den Thillart G.E."/>
            <person name="Jansen H."/>
            <person name="Zahm M."/>
            <person name="Klopp C."/>
            <person name="Cedric C."/>
            <person name="Louis A."/>
            <person name="Berthelot C."/>
            <person name="Parey E."/>
            <person name="Roest Crollius H."/>
            <person name="Montfort J."/>
            <person name="Robinson-Rechavi M."/>
            <person name="Bucao C."/>
            <person name="Bouchez O."/>
            <person name="Gislard M."/>
            <person name="Lluch J."/>
            <person name="Milhes M."/>
            <person name="Lampietro C."/>
            <person name="Lopez Roques C."/>
            <person name="Donnadieu C."/>
            <person name="Braasch I."/>
            <person name="Desvignes T."/>
            <person name="Postlethwait J."/>
            <person name="Bobe J."/>
            <person name="Guiguen Y."/>
            <person name="Dirks R."/>
        </authorList>
    </citation>
    <scope>NUCLEOTIDE SEQUENCE</scope>
    <source>
        <strain evidence="4">Tag_6206</strain>
        <tissue evidence="4">Liver</tissue>
    </source>
</reference>
<dbReference type="Proteomes" id="UP001044222">
    <property type="component" value="Chromosome 14"/>
</dbReference>
<sequence length="721" mass="79442">MPVYDEPLADMEVEGGHPQDGPSVSRPGPQNPARQGQGQGQQATRLLPLPVSHTGSWNRGTPSETDYSPAGREGIRHMVNVDPAASGSLPPPETSKASSGPERAGAPSPAPQREGRVERRQTLCRRSRAAAPAAQGRPGSMGGGAELDALSERLMAEVRAAVSRSSTVRDSRASLDTQASGSSAPNPPRARSSRCSGSREDVASSSHSLYRPGSHGDAPRSPLVPEGPGRQKRTYEKVDTLEKLGLSSPGTPQSPSQVGTLESQERSDSGRETAQGAAGPPGGGGGGGDAPPLPTADPSMADWASKNLNLHTQGLFRRRVSIANMLSWNQASIKKPMLITSDRALKKEACEMFKLVQAYMGDRPSRLDRRHVALLVVTKCWLMPGLRDELYVQLVRQTTENQCPQSLASGWELMAICLAFFSPSPKFRRYLEGYIQRHLDLGHAHKFPQYIMDQQDMKNKKNSKSWKKRKQSTDEEEEGLPVSTYAKYCYRQLQRVAVSGGKKGLRKPTLEEVHHGRSAIVTPSLFGSSLEDVMERQRRLFPDRRLPWAQTQLSQCVLALGGAHTEGIFRVPGDIDEVNALKLQVDQWKIPEDLSDPNVPASLLKLWYRELEEPLIPMSYYRQCISSYEDPETALNVVQSLPQLNYLVLCYFIHFLQVFAQPVNVSKTKMDVNNLAMVMAPNCLRCQSDDPRVIFENTRKEMSFLRLLIVHLDTSFISGVL</sequence>
<dbReference type="GO" id="GO:0005737">
    <property type="term" value="C:cytoplasm"/>
    <property type="evidence" value="ECO:0007669"/>
    <property type="project" value="TreeGrafter"/>
</dbReference>
<dbReference type="SUPFAM" id="SSF48350">
    <property type="entry name" value="GTPase activation domain, GAP"/>
    <property type="match status" value="1"/>
</dbReference>
<dbReference type="PROSITE" id="PS51016">
    <property type="entry name" value="MYTH4"/>
    <property type="match status" value="1"/>
</dbReference>
<feature type="domain" description="Rho-GAP" evidence="2">
    <location>
        <begin position="528"/>
        <end position="716"/>
    </location>
</feature>
<evidence type="ECO:0000256" key="1">
    <source>
        <dbReference type="SAM" id="MobiDB-lite"/>
    </source>
</evidence>
<dbReference type="AlphaFoldDB" id="A0A9D3RMF8"/>
<feature type="compositionally biased region" description="Low complexity" evidence="1">
    <location>
        <begin position="179"/>
        <end position="196"/>
    </location>
</feature>
<feature type="compositionally biased region" description="Polar residues" evidence="1">
    <location>
        <begin position="53"/>
        <end position="66"/>
    </location>
</feature>
<feature type="domain" description="MyTH4" evidence="3">
    <location>
        <begin position="328"/>
        <end position="517"/>
    </location>
</feature>
<keyword evidence="5" id="KW-1185">Reference proteome</keyword>
<evidence type="ECO:0000313" key="4">
    <source>
        <dbReference type="EMBL" id="KAG5835665.1"/>
    </source>
</evidence>
<dbReference type="GO" id="GO:0005096">
    <property type="term" value="F:GTPase activator activity"/>
    <property type="evidence" value="ECO:0007669"/>
    <property type="project" value="TreeGrafter"/>
</dbReference>
<evidence type="ECO:0000259" key="3">
    <source>
        <dbReference type="PROSITE" id="PS51016"/>
    </source>
</evidence>
<dbReference type="EMBL" id="JAFIRN010000014">
    <property type="protein sequence ID" value="KAG5835665.1"/>
    <property type="molecule type" value="Genomic_DNA"/>
</dbReference>
<dbReference type="InterPro" id="IPR038185">
    <property type="entry name" value="MyTH4_dom_sf"/>
</dbReference>
<feature type="region of interest" description="Disordered" evidence="1">
    <location>
        <begin position="160"/>
        <end position="301"/>
    </location>
</feature>
<dbReference type="FunFam" id="1.10.555.10:FF:000011">
    <property type="entry name" value="Rho GTPase-activating protein 39"/>
    <property type="match status" value="1"/>
</dbReference>
<feature type="compositionally biased region" description="Gly residues" evidence="1">
    <location>
        <begin position="279"/>
        <end position="289"/>
    </location>
</feature>
<feature type="compositionally biased region" description="Low complexity" evidence="1">
    <location>
        <begin position="129"/>
        <end position="138"/>
    </location>
</feature>
<comment type="caution">
    <text evidence="4">The sequence shown here is derived from an EMBL/GenBank/DDBJ whole genome shotgun (WGS) entry which is preliminary data.</text>
</comment>
<feature type="region of interest" description="Disordered" evidence="1">
    <location>
        <begin position="1"/>
        <end position="148"/>
    </location>
</feature>
<evidence type="ECO:0000259" key="2">
    <source>
        <dbReference type="PROSITE" id="PS50238"/>
    </source>
</evidence>
<dbReference type="InterPro" id="IPR000857">
    <property type="entry name" value="MyTH4_dom"/>
</dbReference>
<proteinExistence type="predicted"/>
<dbReference type="GO" id="GO:0005856">
    <property type="term" value="C:cytoskeleton"/>
    <property type="evidence" value="ECO:0007669"/>
    <property type="project" value="InterPro"/>
</dbReference>
<dbReference type="Pfam" id="PF00784">
    <property type="entry name" value="MyTH4"/>
    <property type="match status" value="1"/>
</dbReference>
<dbReference type="PANTHER" id="PTHR45876:SF4">
    <property type="entry name" value="RHO GTPASE-ACTIVATING PROTEIN 39"/>
    <property type="match status" value="1"/>
</dbReference>
<feature type="compositionally biased region" description="Basic and acidic residues" evidence="1">
    <location>
        <begin position="233"/>
        <end position="242"/>
    </location>
</feature>
<dbReference type="PROSITE" id="PS50238">
    <property type="entry name" value="RHOGAP"/>
    <property type="match status" value="1"/>
</dbReference>
<dbReference type="Pfam" id="PF00620">
    <property type="entry name" value="RhoGAP"/>
    <property type="match status" value="1"/>
</dbReference>
<dbReference type="SMART" id="SM00139">
    <property type="entry name" value="MyTH4"/>
    <property type="match status" value="1"/>
</dbReference>
<accession>A0A9D3RMF8</accession>
<dbReference type="SMART" id="SM00324">
    <property type="entry name" value="RhoGAP"/>
    <property type="match status" value="1"/>
</dbReference>
<evidence type="ECO:0000313" key="5">
    <source>
        <dbReference type="Proteomes" id="UP001044222"/>
    </source>
</evidence>
<dbReference type="InterPro" id="IPR000198">
    <property type="entry name" value="RhoGAP_dom"/>
</dbReference>
<feature type="compositionally biased region" description="Basic residues" evidence="1">
    <location>
        <begin position="460"/>
        <end position="470"/>
    </location>
</feature>
<feature type="compositionally biased region" description="Low complexity" evidence="1">
    <location>
        <begin position="26"/>
        <end position="43"/>
    </location>
</feature>